<feature type="domain" description="DUF1254" evidence="3">
    <location>
        <begin position="103"/>
        <end position="231"/>
    </location>
</feature>
<gene>
    <name evidence="4" type="ORF">D6C13_23615</name>
</gene>
<feature type="domain" description="DUF1214" evidence="2">
    <location>
        <begin position="370"/>
        <end position="478"/>
    </location>
</feature>
<comment type="caution">
    <text evidence="4">The sequence shown here is derived from an EMBL/GenBank/DDBJ whole genome shotgun (WGS) entry which is preliminary data.</text>
</comment>
<evidence type="ECO:0000313" key="5">
    <source>
        <dbReference type="Proteomes" id="UP000284908"/>
    </source>
</evidence>
<keyword evidence="5" id="KW-1185">Reference proteome</keyword>
<evidence type="ECO:0000259" key="3">
    <source>
        <dbReference type="Pfam" id="PF06863"/>
    </source>
</evidence>
<dbReference type="InterPro" id="IPR010679">
    <property type="entry name" value="DUF1254"/>
</dbReference>
<sequence>MKGISMKNSRLFLVSAIALAVSGITAAQATQTMTSANQTTAIANAAIPPGTVFTKEAATVIAKDTYLWGWPIVNSFNRRAATEKVPEPGLKGGILPVAPTGYVAMLSTYISPKQRWIAHPNQDVVYGFGYASVDKDPVVLQVPDFGDRFWVYALYDARSDEFSKIGKQYGTKPGNYLVVGPNWKGTVPAGITAVIHAPMDLVGMGPRVFVNDDKADQDALQHVLNQVVIYPLSKYDGKKKNVDWRNAPHFGDEDSTTGETKWVDPNTFFDQLAEILPQVPPQPGEESRYAMIKAMLAAAKADPEIKKAIDAAAVETEEQVVTPLFDFKTNGQTLPGGWNTPSNGARWGYDYLSRTATAKSNMYVNQPEETRYFFVEVDAKNGRLNGDNNYTITFPKGKTPPVDGFWSLTMYDPQHFFAKNDIERYSVGTKNLKGMKYNEDGSLTIYVQHDSPGKEKEANWLPAPKSDFEMTIRTYWPKPEVLNQTWTPPVVEKSAE</sequence>
<feature type="signal peptide" evidence="1">
    <location>
        <begin position="1"/>
        <end position="29"/>
    </location>
</feature>
<keyword evidence="1" id="KW-0732">Signal</keyword>
<protein>
    <submittedName>
        <fullName evidence="4">DUF1254 domain-containing protein</fullName>
    </submittedName>
</protein>
<organism evidence="4 5">
    <name type="scientific">Rahnella woolbedingensis</name>
    <dbReference type="NCBI Taxonomy" id="1510574"/>
    <lineage>
        <taxon>Bacteria</taxon>
        <taxon>Pseudomonadati</taxon>
        <taxon>Pseudomonadota</taxon>
        <taxon>Gammaproteobacteria</taxon>
        <taxon>Enterobacterales</taxon>
        <taxon>Yersiniaceae</taxon>
        <taxon>Rahnella</taxon>
    </lineage>
</organism>
<evidence type="ECO:0000256" key="1">
    <source>
        <dbReference type="SAM" id="SignalP"/>
    </source>
</evidence>
<dbReference type="InterPro" id="IPR010621">
    <property type="entry name" value="DUF1214"/>
</dbReference>
<evidence type="ECO:0000313" key="4">
    <source>
        <dbReference type="EMBL" id="RJT34219.1"/>
    </source>
</evidence>
<dbReference type="InterPro" id="IPR037049">
    <property type="entry name" value="DUF1214_C_sf"/>
</dbReference>
<accession>A0A419N2D9</accession>
<name>A0A419N2D9_9GAMM</name>
<dbReference type="PANTHER" id="PTHR36509:SF2">
    <property type="entry name" value="BLL3101 PROTEIN"/>
    <property type="match status" value="1"/>
</dbReference>
<dbReference type="Pfam" id="PF06863">
    <property type="entry name" value="DUF1254"/>
    <property type="match status" value="1"/>
</dbReference>
<reference evidence="4 5" key="1">
    <citation type="submission" date="2018-09" db="EMBL/GenBank/DDBJ databases">
        <authorList>
            <person name="Le Fleche-Mateos A."/>
        </authorList>
    </citation>
    <scope>NUCLEOTIDE SEQUENCE [LARGE SCALE GENOMIC DNA]</scope>
    <source>
        <strain evidence="4 5">DSM 27399</strain>
    </source>
</reference>
<dbReference type="PANTHER" id="PTHR36509">
    <property type="entry name" value="BLL3101 PROTEIN"/>
    <property type="match status" value="1"/>
</dbReference>
<dbReference type="AlphaFoldDB" id="A0A419N2D9"/>
<feature type="chain" id="PRO_5019030252" evidence="1">
    <location>
        <begin position="30"/>
        <end position="496"/>
    </location>
</feature>
<dbReference type="Gene3D" id="2.60.40.1610">
    <property type="entry name" value="Domain of unknown function DUF1254"/>
    <property type="match status" value="1"/>
</dbReference>
<dbReference type="EMBL" id="RAHH01000043">
    <property type="protein sequence ID" value="RJT34219.1"/>
    <property type="molecule type" value="Genomic_DNA"/>
</dbReference>
<dbReference type="InterPro" id="IPR037050">
    <property type="entry name" value="DUF1254_sf"/>
</dbReference>
<proteinExistence type="predicted"/>
<dbReference type="OrthoDB" id="547269at2"/>
<dbReference type="Gene3D" id="2.60.120.600">
    <property type="entry name" value="Domain of unknown function DUF1214, C-terminal domain"/>
    <property type="match status" value="1"/>
</dbReference>
<evidence type="ECO:0000259" key="2">
    <source>
        <dbReference type="Pfam" id="PF06742"/>
    </source>
</evidence>
<dbReference type="Proteomes" id="UP000284908">
    <property type="component" value="Unassembled WGS sequence"/>
</dbReference>
<dbReference type="Pfam" id="PF06742">
    <property type="entry name" value="DUF1214"/>
    <property type="match status" value="1"/>
</dbReference>
<dbReference type="SUPFAM" id="SSF160935">
    <property type="entry name" value="VPA0735-like"/>
    <property type="match status" value="1"/>
</dbReference>